<sequence length="750" mass="78123">MRFVAPALVFLASFVPATLSASPGTLAHVSRSRVVSERQFHPNLEQRQLLDICLHVDADVILGTNGGILSPVLNALLADLDLCLCLKDLNIFLSTKLAVDVQKLLNSLNLNLDLSVLLNTLFQNAPPCPALPPHAARLCSNKKPCDIECKDGFVRQGDTCVCPAPNQECNGRCVAPGACGSAVPNSNRLRRNTEISTLSRAKATCAEHASVCGVPGASKRAYECIDTQSSAESCGGCATPHGFAPRELQSLGQNCLAAPQVAGASCRQGACVVECKDGFVPSKDSTACVARRDLRRRDIIADLNSLGIDIVADIDLGSGLNKLVTDLAKALGLDSLIYDGEKPQGDLLSAISLLIELCLRLDLNIHHIADTTHSGSSPVGLDAIVNDILDLVESLLDGLDCFGKDVATCDSLEKIVDDILKAIDSALALDLDNATKDLVKDTSLNLGSIDVLLNLVLKITAARECGSQPDLLAALNDLLHSLLKEHKRGLDLDIGLNVDIGSTHTHNGGSTPASGSTHGNGHCTESLLGPLLRDLGLDNLLGKPTDDLVIDLLDGLGVGALSQDGLLDDVLSALGLGTLDLDLDPLIESLIGGACSTTPGSPTKPATGGGDDEVSHLLVRINALLKVVVNLDGLLEALGLGASSPKPVLSANLIAQLDAAVRVLLDATLDIGTNPDRMLSAVNGLLDALNLCGSDDQVIQGLLDLVVRLVKGLLVDVDALVGDYHSCGCGSDAKLLEGVQKALAGFGLAH</sequence>
<dbReference type="STRING" id="1314674.A0A0D7BGX1"/>
<feature type="domain" description="Protein CPL1-like" evidence="2">
    <location>
        <begin position="222"/>
        <end position="289"/>
    </location>
</feature>
<protein>
    <recommendedName>
        <fullName evidence="2">Protein CPL1-like domain-containing protein</fullName>
    </recommendedName>
</protein>
<gene>
    <name evidence="3" type="ORF">CYLTODRAFT_420720</name>
</gene>
<dbReference type="InterPro" id="IPR038955">
    <property type="entry name" value="PriA/CPL1_fungi"/>
</dbReference>
<feature type="chain" id="PRO_5002317384" description="Protein CPL1-like domain-containing protein" evidence="1">
    <location>
        <begin position="21"/>
        <end position="750"/>
    </location>
</feature>
<evidence type="ECO:0000313" key="3">
    <source>
        <dbReference type="EMBL" id="KIY69430.1"/>
    </source>
</evidence>
<dbReference type="PANTHER" id="PTHR35192">
    <property type="entry name" value="PROTEIN, PUTATIVE-RELATED"/>
    <property type="match status" value="1"/>
</dbReference>
<evidence type="ECO:0000259" key="2">
    <source>
        <dbReference type="Pfam" id="PF21671"/>
    </source>
</evidence>
<proteinExistence type="predicted"/>
<feature type="signal peptide" evidence="1">
    <location>
        <begin position="1"/>
        <end position="20"/>
    </location>
</feature>
<organism evidence="3 4">
    <name type="scientific">Cylindrobasidium torrendii FP15055 ss-10</name>
    <dbReference type="NCBI Taxonomy" id="1314674"/>
    <lineage>
        <taxon>Eukaryota</taxon>
        <taxon>Fungi</taxon>
        <taxon>Dikarya</taxon>
        <taxon>Basidiomycota</taxon>
        <taxon>Agaricomycotina</taxon>
        <taxon>Agaricomycetes</taxon>
        <taxon>Agaricomycetidae</taxon>
        <taxon>Agaricales</taxon>
        <taxon>Marasmiineae</taxon>
        <taxon>Physalacriaceae</taxon>
        <taxon>Cylindrobasidium</taxon>
    </lineage>
</organism>
<dbReference type="InterPro" id="IPR048661">
    <property type="entry name" value="CPL1-like"/>
</dbReference>
<evidence type="ECO:0000256" key="1">
    <source>
        <dbReference type="SAM" id="SignalP"/>
    </source>
</evidence>
<accession>A0A0D7BGX1</accession>
<dbReference type="AlphaFoldDB" id="A0A0D7BGX1"/>
<dbReference type="EMBL" id="KN880484">
    <property type="protein sequence ID" value="KIY69430.1"/>
    <property type="molecule type" value="Genomic_DNA"/>
</dbReference>
<name>A0A0D7BGX1_9AGAR</name>
<dbReference type="OrthoDB" id="439917at2759"/>
<keyword evidence="4" id="KW-1185">Reference proteome</keyword>
<evidence type="ECO:0000313" key="4">
    <source>
        <dbReference type="Proteomes" id="UP000054007"/>
    </source>
</evidence>
<keyword evidence="1" id="KW-0732">Signal</keyword>
<dbReference type="Proteomes" id="UP000054007">
    <property type="component" value="Unassembled WGS sequence"/>
</dbReference>
<dbReference type="Pfam" id="PF21671">
    <property type="entry name" value="CPL1-like"/>
    <property type="match status" value="1"/>
</dbReference>
<dbReference type="PANTHER" id="PTHR35192:SF2">
    <property type="entry name" value="APPLE DOMAIN-CONTAINING PROTEIN"/>
    <property type="match status" value="1"/>
</dbReference>
<reference evidence="3 4" key="1">
    <citation type="journal article" date="2015" name="Fungal Genet. Biol.">
        <title>Evolution of novel wood decay mechanisms in Agaricales revealed by the genome sequences of Fistulina hepatica and Cylindrobasidium torrendii.</title>
        <authorList>
            <person name="Floudas D."/>
            <person name="Held B.W."/>
            <person name="Riley R."/>
            <person name="Nagy L.G."/>
            <person name="Koehler G."/>
            <person name="Ransdell A.S."/>
            <person name="Younus H."/>
            <person name="Chow J."/>
            <person name="Chiniquy J."/>
            <person name="Lipzen A."/>
            <person name="Tritt A."/>
            <person name="Sun H."/>
            <person name="Haridas S."/>
            <person name="LaButti K."/>
            <person name="Ohm R.A."/>
            <person name="Kues U."/>
            <person name="Blanchette R.A."/>
            <person name="Grigoriev I.V."/>
            <person name="Minto R.E."/>
            <person name="Hibbett D.S."/>
        </authorList>
    </citation>
    <scope>NUCLEOTIDE SEQUENCE [LARGE SCALE GENOMIC DNA]</scope>
    <source>
        <strain evidence="3 4">FP15055 ss-10</strain>
    </source>
</reference>